<dbReference type="RefSeq" id="WP_107492019.1">
    <property type="nucleotide sequence ID" value="NZ_PZKC01000002.1"/>
</dbReference>
<reference evidence="1 2" key="1">
    <citation type="submission" date="2018-03" db="EMBL/GenBank/DDBJ databases">
        <authorList>
            <person name="Keele B.F."/>
        </authorList>
    </citation>
    <scope>NUCLEOTIDE SEQUENCE [LARGE SCALE GENOMIC DNA]</scope>
    <source>
        <strain evidence="1 2">D20</strain>
    </source>
</reference>
<organism evidence="1 2">
    <name type="scientific">Pseudothauera lacus</name>
    <dbReference type="NCBI Taxonomy" id="2136175"/>
    <lineage>
        <taxon>Bacteria</taxon>
        <taxon>Pseudomonadati</taxon>
        <taxon>Pseudomonadota</taxon>
        <taxon>Betaproteobacteria</taxon>
        <taxon>Rhodocyclales</taxon>
        <taxon>Zoogloeaceae</taxon>
        <taxon>Pseudothauera</taxon>
    </lineage>
</organism>
<protein>
    <submittedName>
        <fullName evidence="1">Uncharacterized protein</fullName>
    </submittedName>
</protein>
<dbReference type="OrthoDB" id="9804086at2"/>
<dbReference type="AlphaFoldDB" id="A0A2T4IIA6"/>
<sequence length="80" mass="8795">MNKKNLSERDICTRYVTPALSAAGWDVHTQVSEEAHLSEQHRILARGDELMALCDRLQIDLAAARAHLADTLVQAALEAA</sequence>
<comment type="caution">
    <text evidence="1">The sequence shown here is derived from an EMBL/GenBank/DDBJ whole genome shotgun (WGS) entry which is preliminary data.</text>
</comment>
<proteinExistence type="predicted"/>
<reference evidence="1 2" key="2">
    <citation type="submission" date="2018-04" db="EMBL/GenBank/DDBJ databases">
        <title>Thauera lacus sp. nov., isolated from an saline lake in Inner Mongolia, China.</title>
        <authorList>
            <person name="Liang Q.-Y."/>
        </authorList>
    </citation>
    <scope>NUCLEOTIDE SEQUENCE [LARGE SCALE GENOMIC DNA]</scope>
    <source>
        <strain evidence="1 2">D20</strain>
    </source>
</reference>
<dbReference type="EMBL" id="PZKC01000002">
    <property type="protein sequence ID" value="PTD97498.1"/>
    <property type="molecule type" value="Genomic_DNA"/>
</dbReference>
<gene>
    <name evidence="1" type="ORF">C8261_02100</name>
</gene>
<evidence type="ECO:0000313" key="2">
    <source>
        <dbReference type="Proteomes" id="UP000241193"/>
    </source>
</evidence>
<name>A0A2T4IIA6_9RHOO</name>
<dbReference type="Gene3D" id="3.90.1570.30">
    <property type="match status" value="1"/>
</dbReference>
<accession>A0A2T4IIA6</accession>
<dbReference type="Proteomes" id="UP000241193">
    <property type="component" value="Unassembled WGS sequence"/>
</dbReference>
<evidence type="ECO:0000313" key="1">
    <source>
        <dbReference type="EMBL" id="PTD97498.1"/>
    </source>
</evidence>
<keyword evidence="2" id="KW-1185">Reference proteome</keyword>